<keyword evidence="1" id="KW-0732">Signal</keyword>
<comment type="function">
    <text evidence="1">Together with LptE, is involved in the assembly of lipopolysaccharide (LPS) at the surface of the outer membrane.</text>
</comment>
<protein>
    <recommendedName>
        <fullName evidence="1">LPS-assembly protein LptD</fullName>
    </recommendedName>
</protein>
<comment type="subunit">
    <text evidence="1">Component of the lipopolysaccharide transport and assembly complex. Interacts with LptE and LptA.</text>
</comment>
<dbReference type="PANTHER" id="PTHR30189">
    <property type="entry name" value="LPS-ASSEMBLY PROTEIN"/>
    <property type="match status" value="1"/>
</dbReference>
<dbReference type="PANTHER" id="PTHR30189:SF1">
    <property type="entry name" value="LPS-ASSEMBLY PROTEIN LPTD"/>
    <property type="match status" value="1"/>
</dbReference>
<dbReference type="Proteomes" id="UP000199561">
    <property type="component" value="Unassembled WGS sequence"/>
</dbReference>
<dbReference type="STRING" id="52442.SAMN05421880_10767"/>
<evidence type="ECO:0000256" key="1">
    <source>
        <dbReference type="HAMAP-Rule" id="MF_01411"/>
    </source>
</evidence>
<gene>
    <name evidence="1" type="primary">lptD</name>
    <name evidence="3" type="ORF">SAMN05421880_10767</name>
</gene>
<dbReference type="GO" id="GO:0043165">
    <property type="term" value="P:Gram-negative-bacterium-type cell outer membrane assembly"/>
    <property type="evidence" value="ECO:0007669"/>
    <property type="project" value="UniProtKB-UniRule"/>
</dbReference>
<evidence type="ECO:0000313" key="3">
    <source>
        <dbReference type="EMBL" id="SFM13398.1"/>
    </source>
</evidence>
<proteinExistence type="inferred from homology"/>
<comment type="similarity">
    <text evidence="1">Belongs to the LptD family.</text>
</comment>
<feature type="domain" description="LptD C-terminal" evidence="2">
    <location>
        <begin position="280"/>
        <end position="677"/>
    </location>
</feature>
<dbReference type="HAMAP" id="MF_01411">
    <property type="entry name" value="LPS_assembly_LptD"/>
    <property type="match status" value="1"/>
</dbReference>
<accession>A0A1I4ND21</accession>
<evidence type="ECO:0000313" key="4">
    <source>
        <dbReference type="Proteomes" id="UP000199561"/>
    </source>
</evidence>
<evidence type="ECO:0000259" key="2">
    <source>
        <dbReference type="Pfam" id="PF04453"/>
    </source>
</evidence>
<dbReference type="Gene3D" id="2.60.450.10">
    <property type="entry name" value="Lipopolysaccharide (LPS) transport protein A like domain"/>
    <property type="match status" value="1"/>
</dbReference>
<dbReference type="GO" id="GO:0009279">
    <property type="term" value="C:cell outer membrane"/>
    <property type="evidence" value="ECO:0007669"/>
    <property type="project" value="UniProtKB-SubCell"/>
</dbReference>
<dbReference type="InterPro" id="IPR020889">
    <property type="entry name" value="LipoPS_assembly_LptD"/>
</dbReference>
<sequence length="759" mass="85655" precursor="true">MNNYFFQIFVFFLLTSLAVVANATDQPVNSEKPIPEKKPLPIHIEADKIEGYPQREVDAIGNAKLLRGDEVITADQIKYYPATEDVVVEGKVHLERKKDVLEGTDLKINLENKKGELGQPSYFLKEGGGRGTGSLFVSEGEDYYRLKKGEYTTCPVGNDDWFIRADDLQIDQKEEIGTARNVSVLFKNVPILYAPWMDFSYSGKRKTGLLAPIMGNTARSGVEISLPFYWNIAPNYDATISPRAMSKRGIMFNNEFRYMGETMGGQVLFDILPDDLITDKTRYGLFLNHAQYLGKGWTGNLDYNLVSDRDFFRDLANNVGLTSRTNLLQQVATSYNSHLGPNGAINFTALVQSFQTIQDPRALITPPYKRLPQFSVTAAQRNIYGLDFDFTGVWTHFYHGGQRTPDGQRVNLVDGLRLVLFPSVSVPLQTSFGFIKPKVGLHHTRYNLSDPVSEMGESSPNRTVPIFSLDSGVVFERDTTFRDESFVQTLEPRIYYLYVPYRNQDDRLFPNFDSAEMDFSFAQIFTENRFSGHDRINDANEITFALTSRLIESSTGNERLRIAAGQRIRFSDRRVVLGSQQQQTTSDKSDFIAAITGRITPVITTDTSIQLDQNELRTEKIRAGISYHPEPGKVLNLGYRFTRGIPGLVQTNPFFLPPGVGLEQVDASTQWPILKNWQAMASVNYSLKDDKLLAGLVGIEYNSCCWSLRMVLNRFITATERTSTAFFVQLELNGLMRIGNNPIRALQQGIPGYTRTSEQ</sequence>
<dbReference type="InterPro" id="IPR007543">
    <property type="entry name" value="LptD_C"/>
</dbReference>
<feature type="chain" id="PRO_5011800818" description="LPS-assembly protein LptD" evidence="1">
    <location>
        <begin position="24"/>
        <end position="759"/>
    </location>
</feature>
<organism evidence="3 4">
    <name type="scientific">Nitrosomonas nitrosa</name>
    <dbReference type="NCBI Taxonomy" id="52442"/>
    <lineage>
        <taxon>Bacteria</taxon>
        <taxon>Pseudomonadati</taxon>
        <taxon>Pseudomonadota</taxon>
        <taxon>Betaproteobacteria</taxon>
        <taxon>Nitrosomonadales</taxon>
        <taxon>Nitrosomonadaceae</taxon>
        <taxon>Nitrosomonas</taxon>
    </lineage>
</organism>
<feature type="signal peptide" evidence="1">
    <location>
        <begin position="1"/>
        <end position="23"/>
    </location>
</feature>
<name>A0A1I4ND21_9PROT</name>
<dbReference type="GO" id="GO:0015920">
    <property type="term" value="P:lipopolysaccharide transport"/>
    <property type="evidence" value="ECO:0007669"/>
    <property type="project" value="InterPro"/>
</dbReference>
<keyword evidence="1" id="KW-0998">Cell outer membrane</keyword>
<comment type="caution">
    <text evidence="1">Lacks conserved residue(s) required for the propagation of feature annotation.</text>
</comment>
<dbReference type="EMBL" id="FOUF01000007">
    <property type="protein sequence ID" value="SFM13398.1"/>
    <property type="molecule type" value="Genomic_DNA"/>
</dbReference>
<reference evidence="3 4" key="1">
    <citation type="submission" date="2016-10" db="EMBL/GenBank/DDBJ databases">
        <authorList>
            <person name="de Groot N.N."/>
        </authorList>
    </citation>
    <scope>NUCLEOTIDE SEQUENCE [LARGE SCALE GENOMIC DNA]</scope>
    <source>
        <strain evidence="3 4">Nm146</strain>
    </source>
</reference>
<dbReference type="GO" id="GO:1990351">
    <property type="term" value="C:transporter complex"/>
    <property type="evidence" value="ECO:0007669"/>
    <property type="project" value="TreeGrafter"/>
</dbReference>
<comment type="subcellular location">
    <subcellularLocation>
        <location evidence="1">Cell outer membrane</location>
    </subcellularLocation>
</comment>
<dbReference type="RefSeq" id="WP_090667156.1">
    <property type="nucleotide sequence ID" value="NZ_FOUF01000007.1"/>
</dbReference>
<keyword evidence="1" id="KW-0472">Membrane</keyword>
<dbReference type="InterPro" id="IPR050218">
    <property type="entry name" value="LptD"/>
</dbReference>
<keyword evidence="4" id="KW-1185">Reference proteome</keyword>
<dbReference type="Pfam" id="PF04453">
    <property type="entry name" value="LptD"/>
    <property type="match status" value="1"/>
</dbReference>
<dbReference type="AlphaFoldDB" id="A0A1I4ND21"/>